<feature type="compositionally biased region" description="Polar residues" evidence="1">
    <location>
        <begin position="154"/>
        <end position="164"/>
    </location>
</feature>
<dbReference type="PROSITE" id="PS50878">
    <property type="entry name" value="RT_POL"/>
    <property type="match status" value="1"/>
</dbReference>
<evidence type="ECO:0000313" key="4">
    <source>
        <dbReference type="Proteomes" id="UP000006352"/>
    </source>
</evidence>
<sequence length="511" mass="56903">MDPSTSTATPILAPIGSKDDHHSVVPPLAEKSSPTPSYLTPTAASSSRSVVTPTPRTSPLQLTTKPLPSESTNTSPTLRASFFSGIFDSPELGNPPVPVEEQHPVPVPAEPKPDPLRSPVDPIPEEEPTDRHLNNPEEGNPEPSDQEDEEDMSDNNSGAVNKPNQFEGDKGKSKEFLDELYLYFEGNSKKIQTDKDKVQCALSYIKGPAQFFIHTIIPDAQEPISDSEDAPLKGLPSWANFRKSFIQTFRVEDNTQAALNEISKCTWDKCGGNGLQFMTTLRPLLQAIKLKELDTFIEENLRKGYIHPSKSPMASPFFFVNKKSGDLRPCQDYRKLNDATIKSAYPIPRVEDLLDCITLAKPTMFTKLDLCAGYNNVCIKEGDEWKGAFITPQELFEPTVMFFGMTNSPATFQAMMDGIFTDLLLEGWLVISIDDILIFSTDHVEHRQCTQLVLQWLKESDLFLKPEKCFFDVSEVKFLGFILQPGQIGMAEDEVSAVLNWPKIDSVKALQ</sequence>
<dbReference type="GeneID" id="24101425"/>
<dbReference type="Gene3D" id="3.10.10.10">
    <property type="entry name" value="HIV Type 1 Reverse Transcriptase, subunit A, domain 1"/>
    <property type="match status" value="1"/>
</dbReference>
<reference evidence="3 4" key="1">
    <citation type="journal article" date="2012" name="Appl. Environ. Microbiol.">
        <title>Short-read sequencing for genomic analysis of the brown rot fungus Fibroporia radiculosa.</title>
        <authorList>
            <person name="Tang J.D."/>
            <person name="Perkins A.D."/>
            <person name="Sonstegard T.S."/>
            <person name="Schroeder S.G."/>
            <person name="Burgess S.C."/>
            <person name="Diehl S.V."/>
        </authorList>
    </citation>
    <scope>NUCLEOTIDE SEQUENCE [LARGE SCALE GENOMIC DNA]</scope>
    <source>
        <strain evidence="3 4">TFFH 294</strain>
    </source>
</reference>
<dbReference type="InterPro" id="IPR043128">
    <property type="entry name" value="Rev_trsase/Diguanyl_cyclase"/>
</dbReference>
<dbReference type="RefSeq" id="XP_012185808.1">
    <property type="nucleotide sequence ID" value="XM_012330418.1"/>
</dbReference>
<name>J4GXF5_9APHY</name>
<dbReference type="Proteomes" id="UP000006352">
    <property type="component" value="Unassembled WGS sequence"/>
</dbReference>
<feature type="compositionally biased region" description="Polar residues" evidence="1">
    <location>
        <begin position="32"/>
        <end position="78"/>
    </location>
</feature>
<proteinExistence type="predicted"/>
<dbReference type="STRING" id="599839.J4GXF5"/>
<evidence type="ECO:0000259" key="2">
    <source>
        <dbReference type="PROSITE" id="PS50878"/>
    </source>
</evidence>
<dbReference type="PANTHER" id="PTHR24559">
    <property type="entry name" value="TRANSPOSON TY3-I GAG-POL POLYPROTEIN"/>
    <property type="match status" value="1"/>
</dbReference>
<dbReference type="InterPro" id="IPR053134">
    <property type="entry name" value="RNA-dir_DNA_polymerase"/>
</dbReference>
<evidence type="ECO:0000313" key="3">
    <source>
        <dbReference type="EMBL" id="CCM06525.1"/>
    </source>
</evidence>
<dbReference type="Pfam" id="PF00078">
    <property type="entry name" value="RVT_1"/>
    <property type="match status" value="1"/>
</dbReference>
<dbReference type="InterPro" id="IPR000477">
    <property type="entry name" value="RT_dom"/>
</dbReference>
<dbReference type="EMBL" id="HE797376">
    <property type="protein sequence ID" value="CCM06525.1"/>
    <property type="molecule type" value="Genomic_DNA"/>
</dbReference>
<dbReference type="PANTHER" id="PTHR24559:SF440">
    <property type="entry name" value="RIBONUCLEASE H"/>
    <property type="match status" value="1"/>
</dbReference>
<dbReference type="InParanoid" id="J4GXF5"/>
<dbReference type="Gene3D" id="3.30.70.270">
    <property type="match status" value="1"/>
</dbReference>
<dbReference type="HOGENOM" id="CLU_533203_0_0_1"/>
<dbReference type="AlphaFoldDB" id="J4GXF5"/>
<feature type="domain" description="Reverse transcriptase" evidence="2">
    <location>
        <begin position="301"/>
        <end position="483"/>
    </location>
</feature>
<organism evidence="3 4">
    <name type="scientific">Fibroporia radiculosa</name>
    <dbReference type="NCBI Taxonomy" id="599839"/>
    <lineage>
        <taxon>Eukaryota</taxon>
        <taxon>Fungi</taxon>
        <taxon>Dikarya</taxon>
        <taxon>Basidiomycota</taxon>
        <taxon>Agaricomycotina</taxon>
        <taxon>Agaricomycetes</taxon>
        <taxon>Polyporales</taxon>
        <taxon>Fibroporiaceae</taxon>
        <taxon>Fibroporia</taxon>
    </lineage>
</organism>
<protein>
    <recommendedName>
        <fullName evidence="2">Reverse transcriptase domain-containing protein</fullName>
    </recommendedName>
</protein>
<keyword evidence="4" id="KW-1185">Reference proteome</keyword>
<dbReference type="OrthoDB" id="2798231at2759"/>
<gene>
    <name evidence="3" type="ORF">FIBRA_08798</name>
</gene>
<accession>J4GXF5</accession>
<dbReference type="SUPFAM" id="SSF56672">
    <property type="entry name" value="DNA/RNA polymerases"/>
    <property type="match status" value="1"/>
</dbReference>
<feature type="compositionally biased region" description="Acidic residues" evidence="1">
    <location>
        <begin position="144"/>
        <end position="153"/>
    </location>
</feature>
<dbReference type="InterPro" id="IPR043502">
    <property type="entry name" value="DNA/RNA_pol_sf"/>
</dbReference>
<feature type="region of interest" description="Disordered" evidence="1">
    <location>
        <begin position="1"/>
        <end position="171"/>
    </location>
</feature>
<evidence type="ECO:0000256" key="1">
    <source>
        <dbReference type="SAM" id="MobiDB-lite"/>
    </source>
</evidence>
<dbReference type="CDD" id="cd01647">
    <property type="entry name" value="RT_LTR"/>
    <property type="match status" value="1"/>
</dbReference>